<evidence type="ECO:0000313" key="4">
    <source>
        <dbReference type="EMBL" id="VUZ42064.1"/>
    </source>
</evidence>
<organism evidence="4 5">
    <name type="scientific">Hymenolepis diminuta</name>
    <name type="common">Rat tapeworm</name>
    <dbReference type="NCBI Taxonomy" id="6216"/>
    <lineage>
        <taxon>Eukaryota</taxon>
        <taxon>Metazoa</taxon>
        <taxon>Spiralia</taxon>
        <taxon>Lophotrochozoa</taxon>
        <taxon>Platyhelminthes</taxon>
        <taxon>Cestoda</taxon>
        <taxon>Eucestoda</taxon>
        <taxon>Cyclophyllidea</taxon>
        <taxon>Hymenolepididae</taxon>
        <taxon>Hymenolepis</taxon>
    </lineage>
</organism>
<evidence type="ECO:0000256" key="1">
    <source>
        <dbReference type="ARBA" id="ARBA00022741"/>
    </source>
</evidence>
<dbReference type="Gene3D" id="3.40.50.300">
    <property type="entry name" value="P-loop containing nucleotide triphosphate hydrolases"/>
    <property type="match status" value="1"/>
</dbReference>
<dbReference type="PANTHER" id="PTHR48103">
    <property type="entry name" value="MIDASIN-RELATED"/>
    <property type="match status" value="1"/>
</dbReference>
<dbReference type="GO" id="GO:0016887">
    <property type="term" value="F:ATP hydrolysis activity"/>
    <property type="evidence" value="ECO:0007669"/>
    <property type="project" value="InterPro"/>
</dbReference>
<keyword evidence="5" id="KW-1185">Reference proteome</keyword>
<dbReference type="GO" id="GO:0005524">
    <property type="term" value="F:ATP binding"/>
    <property type="evidence" value="ECO:0007669"/>
    <property type="project" value="UniProtKB-KW"/>
</dbReference>
<keyword evidence="2" id="KW-0067">ATP-binding</keyword>
<proteinExistence type="predicted"/>
<dbReference type="GO" id="GO:0000027">
    <property type="term" value="P:ribosomal large subunit assembly"/>
    <property type="evidence" value="ECO:0007669"/>
    <property type="project" value="TreeGrafter"/>
</dbReference>
<protein>
    <recommendedName>
        <fullName evidence="3">ATPase dynein-related AAA domain-containing protein</fullName>
    </recommendedName>
</protein>
<reference evidence="4 5" key="1">
    <citation type="submission" date="2019-07" db="EMBL/GenBank/DDBJ databases">
        <authorList>
            <person name="Jastrzebski P J."/>
            <person name="Paukszto L."/>
            <person name="Jastrzebski P J."/>
        </authorList>
    </citation>
    <scope>NUCLEOTIDE SEQUENCE [LARGE SCALE GENOMIC DNA]</scope>
    <source>
        <strain evidence="4 5">WMS-il1</strain>
    </source>
</reference>
<dbReference type="PANTHER" id="PTHR48103:SF2">
    <property type="entry name" value="MIDASIN"/>
    <property type="match status" value="1"/>
</dbReference>
<keyword evidence="1" id="KW-0547">Nucleotide-binding</keyword>
<dbReference type="GO" id="GO:0000055">
    <property type="term" value="P:ribosomal large subunit export from nucleus"/>
    <property type="evidence" value="ECO:0007669"/>
    <property type="project" value="TreeGrafter"/>
</dbReference>
<dbReference type="EMBL" id="CABIJS010000077">
    <property type="protein sequence ID" value="VUZ42064.1"/>
    <property type="molecule type" value="Genomic_DNA"/>
</dbReference>
<name>A0A564Y6D5_HYMDI</name>
<dbReference type="GO" id="GO:0005634">
    <property type="term" value="C:nucleus"/>
    <property type="evidence" value="ECO:0007669"/>
    <property type="project" value="TreeGrafter"/>
</dbReference>
<dbReference type="GO" id="GO:0030687">
    <property type="term" value="C:preribosome, large subunit precursor"/>
    <property type="evidence" value="ECO:0007669"/>
    <property type="project" value="TreeGrafter"/>
</dbReference>
<dbReference type="Proteomes" id="UP000321570">
    <property type="component" value="Unassembled WGS sequence"/>
</dbReference>
<gene>
    <name evidence="4" type="ORF">WMSIL1_LOCUS2791</name>
</gene>
<evidence type="ECO:0000256" key="2">
    <source>
        <dbReference type="ARBA" id="ARBA00022840"/>
    </source>
</evidence>
<evidence type="ECO:0000313" key="5">
    <source>
        <dbReference type="Proteomes" id="UP000321570"/>
    </source>
</evidence>
<evidence type="ECO:0000259" key="3">
    <source>
        <dbReference type="Pfam" id="PF07728"/>
    </source>
</evidence>
<accession>A0A564Y6D5</accession>
<sequence>AWIDSPLVRGIREGHWVVLENAQLCSPSVLDRLNSLLEPGGDLLISERGLDANGDLVRLKPHPEFRLILVVDDNTAAVGSYSNNISRAMRNRGVEMVLTHDLKYLKEDLYRLLLNTGLPPDCVNA</sequence>
<dbReference type="InterPro" id="IPR011704">
    <property type="entry name" value="ATPase_dyneun-rel_AAA"/>
</dbReference>
<feature type="non-terminal residue" evidence="4">
    <location>
        <position position="125"/>
    </location>
</feature>
<dbReference type="Pfam" id="PF07728">
    <property type="entry name" value="AAA_5"/>
    <property type="match status" value="1"/>
</dbReference>
<dbReference type="AlphaFoldDB" id="A0A564Y6D5"/>
<feature type="domain" description="ATPase dynein-related AAA" evidence="3">
    <location>
        <begin position="2"/>
        <end position="90"/>
    </location>
</feature>
<dbReference type="InterPro" id="IPR027417">
    <property type="entry name" value="P-loop_NTPase"/>
</dbReference>
<feature type="non-terminal residue" evidence="4">
    <location>
        <position position="1"/>
    </location>
</feature>